<dbReference type="Proteomes" id="UP000736335">
    <property type="component" value="Unassembled WGS sequence"/>
</dbReference>
<feature type="compositionally biased region" description="Acidic residues" evidence="1">
    <location>
        <begin position="41"/>
        <end position="53"/>
    </location>
</feature>
<dbReference type="AlphaFoldDB" id="A0A9P6H618"/>
<accession>A0A9P6H618</accession>
<evidence type="ECO:0000313" key="2">
    <source>
        <dbReference type="EMBL" id="KAF9780241.1"/>
    </source>
</evidence>
<gene>
    <name evidence="2" type="ORF">BJ322DRAFT_1205904</name>
</gene>
<proteinExistence type="predicted"/>
<feature type="region of interest" description="Disordered" evidence="1">
    <location>
        <begin position="249"/>
        <end position="311"/>
    </location>
</feature>
<dbReference type="InterPro" id="IPR053030">
    <property type="entry name" value="Ribosomal_biogenesis_FAF1-like"/>
</dbReference>
<keyword evidence="3" id="KW-1185">Reference proteome</keyword>
<dbReference type="PANTHER" id="PTHR28096:SF1">
    <property type="entry name" value="PROTEIN FAF1"/>
    <property type="match status" value="1"/>
</dbReference>
<dbReference type="GO" id="GO:0000462">
    <property type="term" value="P:maturation of SSU-rRNA from tricistronic rRNA transcript (SSU-rRNA, 5.8S rRNA, LSU-rRNA)"/>
    <property type="evidence" value="ECO:0007669"/>
    <property type="project" value="TreeGrafter"/>
</dbReference>
<dbReference type="EMBL" id="WIUZ02000017">
    <property type="protein sequence ID" value="KAF9780241.1"/>
    <property type="molecule type" value="Genomic_DNA"/>
</dbReference>
<comment type="caution">
    <text evidence="2">The sequence shown here is derived from an EMBL/GenBank/DDBJ whole genome shotgun (WGS) entry which is preliminary data.</text>
</comment>
<feature type="region of interest" description="Disordered" evidence="1">
    <location>
        <begin position="18"/>
        <end position="151"/>
    </location>
</feature>
<dbReference type="PANTHER" id="PTHR28096">
    <property type="entry name" value="PROTEIN FAF1"/>
    <property type="match status" value="1"/>
</dbReference>
<reference evidence="2" key="1">
    <citation type="journal article" date="2020" name="Nat. Commun.">
        <title>Large-scale genome sequencing of mycorrhizal fungi provides insights into the early evolution of symbiotic traits.</title>
        <authorList>
            <person name="Miyauchi S."/>
            <person name="Kiss E."/>
            <person name="Kuo A."/>
            <person name="Drula E."/>
            <person name="Kohler A."/>
            <person name="Sanchez-Garcia M."/>
            <person name="Morin E."/>
            <person name="Andreopoulos B."/>
            <person name="Barry K.W."/>
            <person name="Bonito G."/>
            <person name="Buee M."/>
            <person name="Carver A."/>
            <person name="Chen C."/>
            <person name="Cichocki N."/>
            <person name="Clum A."/>
            <person name="Culley D."/>
            <person name="Crous P.W."/>
            <person name="Fauchery L."/>
            <person name="Girlanda M."/>
            <person name="Hayes R.D."/>
            <person name="Keri Z."/>
            <person name="LaButti K."/>
            <person name="Lipzen A."/>
            <person name="Lombard V."/>
            <person name="Magnuson J."/>
            <person name="Maillard F."/>
            <person name="Murat C."/>
            <person name="Nolan M."/>
            <person name="Ohm R.A."/>
            <person name="Pangilinan J."/>
            <person name="Pereira M.F."/>
            <person name="Perotto S."/>
            <person name="Peter M."/>
            <person name="Pfister S."/>
            <person name="Riley R."/>
            <person name="Sitrit Y."/>
            <person name="Stielow J.B."/>
            <person name="Szollosi G."/>
            <person name="Zifcakova L."/>
            <person name="Stursova M."/>
            <person name="Spatafora J.W."/>
            <person name="Tedersoo L."/>
            <person name="Vaario L.M."/>
            <person name="Yamada A."/>
            <person name="Yan M."/>
            <person name="Wang P."/>
            <person name="Xu J."/>
            <person name="Bruns T."/>
            <person name="Baldrian P."/>
            <person name="Vilgalys R."/>
            <person name="Dunand C."/>
            <person name="Henrissat B."/>
            <person name="Grigoriev I.V."/>
            <person name="Hibbett D."/>
            <person name="Nagy L.G."/>
            <person name="Martin F.M."/>
        </authorList>
    </citation>
    <scope>NUCLEOTIDE SEQUENCE</scope>
    <source>
        <strain evidence="2">UH-Tt-Lm1</strain>
    </source>
</reference>
<name>A0A9P6H618_9AGAM</name>
<feature type="compositionally biased region" description="Polar residues" evidence="1">
    <location>
        <begin position="21"/>
        <end position="32"/>
    </location>
</feature>
<reference evidence="2" key="2">
    <citation type="submission" date="2020-11" db="EMBL/GenBank/DDBJ databases">
        <authorList>
            <consortium name="DOE Joint Genome Institute"/>
            <person name="Kuo A."/>
            <person name="Miyauchi S."/>
            <person name="Kiss E."/>
            <person name="Drula E."/>
            <person name="Kohler A."/>
            <person name="Sanchez-Garcia M."/>
            <person name="Andreopoulos B."/>
            <person name="Barry K.W."/>
            <person name="Bonito G."/>
            <person name="Buee M."/>
            <person name="Carver A."/>
            <person name="Chen C."/>
            <person name="Cichocki N."/>
            <person name="Clum A."/>
            <person name="Culley D."/>
            <person name="Crous P.W."/>
            <person name="Fauchery L."/>
            <person name="Girlanda M."/>
            <person name="Hayes R."/>
            <person name="Keri Z."/>
            <person name="Labutti K."/>
            <person name="Lipzen A."/>
            <person name="Lombard V."/>
            <person name="Magnuson J."/>
            <person name="Maillard F."/>
            <person name="Morin E."/>
            <person name="Murat C."/>
            <person name="Nolan M."/>
            <person name="Ohm R."/>
            <person name="Pangilinan J."/>
            <person name="Pereira M."/>
            <person name="Perotto S."/>
            <person name="Peter M."/>
            <person name="Riley R."/>
            <person name="Sitrit Y."/>
            <person name="Stielow B."/>
            <person name="Szollosi G."/>
            <person name="Zifcakova L."/>
            <person name="Stursova M."/>
            <person name="Spatafora J.W."/>
            <person name="Tedersoo L."/>
            <person name="Vaario L.-M."/>
            <person name="Yamada A."/>
            <person name="Yan M."/>
            <person name="Wang P."/>
            <person name="Xu J."/>
            <person name="Bruns T."/>
            <person name="Baldrian P."/>
            <person name="Vilgalys R."/>
            <person name="Henrissat B."/>
            <person name="Grigoriev I.V."/>
            <person name="Hibbett D."/>
            <person name="Nagy L.G."/>
            <person name="Martin F.M."/>
        </authorList>
    </citation>
    <scope>NUCLEOTIDE SEQUENCE</scope>
    <source>
        <strain evidence="2">UH-Tt-Lm1</strain>
    </source>
</reference>
<evidence type="ECO:0000256" key="1">
    <source>
        <dbReference type="SAM" id="MobiDB-lite"/>
    </source>
</evidence>
<feature type="compositionally biased region" description="Basic residues" evidence="1">
    <location>
        <begin position="298"/>
        <end position="311"/>
    </location>
</feature>
<organism evidence="2 3">
    <name type="scientific">Thelephora terrestris</name>
    <dbReference type="NCBI Taxonomy" id="56493"/>
    <lineage>
        <taxon>Eukaryota</taxon>
        <taxon>Fungi</taxon>
        <taxon>Dikarya</taxon>
        <taxon>Basidiomycota</taxon>
        <taxon>Agaricomycotina</taxon>
        <taxon>Agaricomycetes</taxon>
        <taxon>Thelephorales</taxon>
        <taxon>Thelephoraceae</taxon>
        <taxon>Thelephora</taxon>
    </lineage>
</organism>
<feature type="compositionally biased region" description="Basic and acidic residues" evidence="1">
    <location>
        <begin position="250"/>
        <end position="286"/>
    </location>
</feature>
<feature type="compositionally biased region" description="Polar residues" evidence="1">
    <location>
        <begin position="98"/>
        <end position="112"/>
    </location>
</feature>
<feature type="compositionally biased region" description="Basic and acidic residues" evidence="1">
    <location>
        <begin position="128"/>
        <end position="144"/>
    </location>
</feature>
<protein>
    <submittedName>
        <fullName evidence="2">Uncharacterized protein</fullName>
    </submittedName>
</protein>
<evidence type="ECO:0000313" key="3">
    <source>
        <dbReference type="Proteomes" id="UP000736335"/>
    </source>
</evidence>
<dbReference type="GO" id="GO:0005730">
    <property type="term" value="C:nucleolus"/>
    <property type="evidence" value="ECO:0007669"/>
    <property type="project" value="TreeGrafter"/>
</dbReference>
<sequence length="311" mass="34212">MSDADDHRGLLQILEAHGKQFLNSFEQPSKPSNSKRKLEDSDGFSDSGEEGEEWNGFGTGGVDSGDSEGENSINSVYEYSEEELPDEGTTPVGGPSVVTFQDPSKKPGTSASDRVLKKAFMSSKISKLRKESSNPSEGPKHSEDADLDLSNRQNDALLHKLVHTQLLSGVANPDELNLTGAQRRKALEGRVLELAEKTKTGKGESSVRKAERNKAARRVRLGIEAKQKAVKKQKLEEAKDLGNYHPTLKRIFEDDSESRPSRRDRGLKMGVGKYKDGVLKLNRNEIRSVTGRSSSSRIKGKGRGASRKHNR</sequence>
<dbReference type="OrthoDB" id="5556956at2759"/>